<dbReference type="CDD" id="cd04026">
    <property type="entry name" value="C2_PKC_alpha_gamma"/>
    <property type="match status" value="1"/>
</dbReference>
<reference evidence="32" key="2">
    <citation type="submission" date="2025-09" db="UniProtKB">
        <authorList>
            <consortium name="Ensembl"/>
        </authorList>
    </citation>
    <scope>IDENTIFICATION</scope>
</reference>
<dbReference type="FunFam" id="3.30.200.20:FF:000080">
    <property type="entry name" value="Protein kinase C"/>
    <property type="match status" value="1"/>
</dbReference>
<dbReference type="AlphaFoldDB" id="A0A8C8CL65"/>
<evidence type="ECO:0000256" key="1">
    <source>
        <dbReference type="ARBA" id="ARBA00004123"/>
    </source>
</evidence>
<evidence type="ECO:0000256" key="24">
    <source>
        <dbReference type="PIRSR" id="PIRSR000550-1"/>
    </source>
</evidence>
<protein>
    <recommendedName>
        <fullName evidence="5 23">Protein kinase C</fullName>
        <ecNumber evidence="5 23">2.7.11.13</ecNumber>
    </recommendedName>
</protein>
<feature type="binding site" evidence="27">
    <location>
        <position position="185"/>
    </location>
    <ligand>
        <name>Ca(2+)</name>
        <dbReference type="ChEBI" id="CHEBI:29108"/>
        <label>1</label>
    </ligand>
</feature>
<feature type="active site" description="Proton acceptor" evidence="24">
    <location>
        <position position="414"/>
    </location>
</feature>
<evidence type="ECO:0000256" key="20">
    <source>
        <dbReference type="ARBA" id="ARBA00023242"/>
    </source>
</evidence>
<dbReference type="CDD" id="cd20833">
    <property type="entry name" value="C1_cPKC_rpt1"/>
    <property type="match status" value="1"/>
</dbReference>
<keyword evidence="14" id="KW-0863">Zinc-finger</keyword>
<dbReference type="Gene3D" id="2.60.40.150">
    <property type="entry name" value="C2 domain"/>
    <property type="match status" value="1"/>
</dbReference>
<dbReference type="PRINTS" id="PR00008">
    <property type="entry name" value="DAGPEDOMAIN"/>
</dbReference>
<dbReference type="SMART" id="SM00239">
    <property type="entry name" value="C2"/>
    <property type="match status" value="1"/>
</dbReference>
<evidence type="ECO:0000256" key="3">
    <source>
        <dbReference type="ARBA" id="ARBA00004496"/>
    </source>
</evidence>
<dbReference type="FunFam" id="3.30.200.20:FF:000103">
    <property type="entry name" value="Protein kinase C"/>
    <property type="match status" value="1"/>
</dbReference>
<dbReference type="InterPro" id="IPR002219">
    <property type="entry name" value="PKC_DAG/PE"/>
</dbReference>
<reference evidence="32" key="1">
    <citation type="submission" date="2025-08" db="UniProtKB">
        <authorList>
            <consortium name="Ensembl"/>
        </authorList>
    </citation>
    <scope>IDENTIFICATION</scope>
</reference>
<keyword evidence="9 23" id="KW-0808">Transferase</keyword>
<evidence type="ECO:0000259" key="31">
    <source>
        <dbReference type="PROSITE" id="PS51285"/>
    </source>
</evidence>
<feature type="binding site" evidence="27">
    <location>
        <position position="252"/>
    </location>
    <ligand>
        <name>Ca(2+)</name>
        <dbReference type="ChEBI" id="CHEBI:29108"/>
        <label>3</label>
    </ligand>
</feature>
<dbReference type="Pfam" id="PF00433">
    <property type="entry name" value="Pkinase_C"/>
    <property type="match status" value="1"/>
</dbReference>
<evidence type="ECO:0000256" key="11">
    <source>
        <dbReference type="ARBA" id="ARBA00022723"/>
    </source>
</evidence>
<comment type="cofactor">
    <cofactor evidence="27">
        <name>Ca(2+)</name>
        <dbReference type="ChEBI" id="CHEBI:29108"/>
    </cofactor>
    <text evidence="27">Binds 3 Ca(2+) ions per subunit. The ions are bound to the C2 domain.</text>
</comment>
<keyword evidence="6" id="KW-0963">Cytoplasm</keyword>
<feature type="domain" description="Phorbol-ester/DAG-type" evidence="30">
    <location>
        <begin position="99"/>
        <end position="149"/>
    </location>
</feature>
<comment type="catalytic activity">
    <reaction evidence="22">
        <text>L-seryl-[protein] + ATP = O-phospho-L-seryl-[protein] + ADP + H(+)</text>
        <dbReference type="Rhea" id="RHEA:17989"/>
        <dbReference type="Rhea" id="RHEA-COMP:9863"/>
        <dbReference type="Rhea" id="RHEA-COMP:11604"/>
        <dbReference type="ChEBI" id="CHEBI:15378"/>
        <dbReference type="ChEBI" id="CHEBI:29999"/>
        <dbReference type="ChEBI" id="CHEBI:30616"/>
        <dbReference type="ChEBI" id="CHEBI:83421"/>
        <dbReference type="ChEBI" id="CHEBI:456216"/>
        <dbReference type="EC" id="2.7.11.13"/>
    </reaction>
</comment>
<feature type="binding site" evidence="27">
    <location>
        <position position="246"/>
    </location>
    <ligand>
        <name>Ca(2+)</name>
        <dbReference type="ChEBI" id="CHEBI:29108"/>
        <label>2</label>
    </ligand>
</feature>
<evidence type="ECO:0000256" key="18">
    <source>
        <dbReference type="ARBA" id="ARBA00022840"/>
    </source>
</evidence>
<evidence type="ECO:0000256" key="8">
    <source>
        <dbReference type="ARBA" id="ARBA00022553"/>
    </source>
</evidence>
<evidence type="ECO:0000256" key="13">
    <source>
        <dbReference type="ARBA" id="ARBA00022741"/>
    </source>
</evidence>
<dbReference type="SMART" id="SM00133">
    <property type="entry name" value="S_TK_X"/>
    <property type="match status" value="1"/>
</dbReference>
<feature type="binding site" evidence="27">
    <location>
        <position position="245"/>
    </location>
    <ligand>
        <name>Ca(2+)</name>
        <dbReference type="ChEBI" id="CHEBI:29108"/>
        <label>1</label>
    </ligand>
</feature>
<feature type="binding site" evidence="25">
    <location>
        <position position="243"/>
    </location>
    <ligand>
        <name>a 1,2-diacyl-sn-glycero-3-phospho-(1D-myo-inositol-4,5-bisphosphate)</name>
        <dbReference type="ChEBI" id="CHEBI:58456"/>
    </ligand>
</feature>
<evidence type="ECO:0000256" key="21">
    <source>
        <dbReference type="ARBA" id="ARBA00047272"/>
    </source>
</evidence>
<evidence type="ECO:0000256" key="16">
    <source>
        <dbReference type="ARBA" id="ARBA00022833"/>
    </source>
</evidence>
<dbReference type="GO" id="GO:0005737">
    <property type="term" value="C:cytoplasm"/>
    <property type="evidence" value="ECO:0007669"/>
    <property type="project" value="UniProtKB-SubCell"/>
</dbReference>
<dbReference type="SMART" id="SM00220">
    <property type="entry name" value="S_TKc"/>
    <property type="match status" value="1"/>
</dbReference>
<evidence type="ECO:0000256" key="7">
    <source>
        <dbReference type="ARBA" id="ARBA00022527"/>
    </source>
</evidence>
<dbReference type="Gene3D" id="1.10.510.10">
    <property type="entry name" value="Transferase(Phosphotransferase) domain 1"/>
    <property type="match status" value="1"/>
</dbReference>
<feature type="binding site" evidence="27">
    <location>
        <position position="191"/>
    </location>
    <ligand>
        <name>Ca(2+)</name>
        <dbReference type="ChEBI" id="CHEBI:29108"/>
        <label>1</label>
    </ligand>
</feature>
<dbReference type="FunFam" id="2.60.40.150:FF:000012">
    <property type="entry name" value="Kinase C alpha type"/>
    <property type="match status" value="1"/>
</dbReference>
<name>A0A8C8CL65_ONCTS</name>
<dbReference type="PRINTS" id="PR00360">
    <property type="entry name" value="C2DOMAIN"/>
</dbReference>
<dbReference type="InterPro" id="IPR000008">
    <property type="entry name" value="C2_dom"/>
</dbReference>
<dbReference type="GO" id="GO:0005634">
    <property type="term" value="C:nucleus"/>
    <property type="evidence" value="ECO:0007669"/>
    <property type="project" value="UniProtKB-SubCell"/>
</dbReference>
<evidence type="ECO:0000259" key="28">
    <source>
        <dbReference type="PROSITE" id="PS50004"/>
    </source>
</evidence>
<evidence type="ECO:0000256" key="17">
    <source>
        <dbReference type="ARBA" id="ARBA00022837"/>
    </source>
</evidence>
<evidence type="ECO:0000259" key="29">
    <source>
        <dbReference type="PROSITE" id="PS50011"/>
    </source>
</evidence>
<dbReference type="PROSITE" id="PS50081">
    <property type="entry name" value="ZF_DAG_PE_2"/>
    <property type="match status" value="2"/>
</dbReference>
<evidence type="ECO:0000256" key="4">
    <source>
        <dbReference type="ARBA" id="ARBA00005490"/>
    </source>
</evidence>
<dbReference type="Pfam" id="PF00130">
    <property type="entry name" value="C1_1"/>
    <property type="match status" value="2"/>
</dbReference>
<feature type="binding site" evidence="27">
    <location>
        <position position="250"/>
    </location>
    <ligand>
        <name>Ca(2+)</name>
        <dbReference type="ChEBI" id="CHEBI:29108"/>
        <label>1</label>
    </ligand>
</feature>
<evidence type="ECO:0000256" key="19">
    <source>
        <dbReference type="ARBA" id="ARBA00023136"/>
    </source>
</evidence>
<dbReference type="Gene3D" id="3.30.60.20">
    <property type="match status" value="2"/>
</dbReference>
<dbReference type="InterPro" id="IPR014375">
    <property type="entry name" value="Protein_kinase_C_a/b/g"/>
</dbReference>
<evidence type="ECO:0000256" key="15">
    <source>
        <dbReference type="ARBA" id="ARBA00022777"/>
    </source>
</evidence>
<keyword evidence="17 27" id="KW-0106">Calcium</keyword>
<evidence type="ECO:0000256" key="25">
    <source>
        <dbReference type="PIRSR" id="PIRSR000550-2"/>
    </source>
</evidence>
<dbReference type="Gene3D" id="3.30.200.20">
    <property type="entry name" value="Phosphorylase Kinase, domain 1"/>
    <property type="match status" value="2"/>
</dbReference>
<evidence type="ECO:0000256" key="22">
    <source>
        <dbReference type="ARBA" id="ARBA00047470"/>
    </source>
</evidence>
<dbReference type="PROSITE" id="PS50004">
    <property type="entry name" value="C2"/>
    <property type="match status" value="1"/>
</dbReference>
<feature type="domain" description="C2" evidence="28">
    <location>
        <begin position="156"/>
        <end position="273"/>
    </location>
</feature>
<evidence type="ECO:0000256" key="2">
    <source>
        <dbReference type="ARBA" id="ARBA00004170"/>
    </source>
</evidence>
<evidence type="ECO:0000256" key="27">
    <source>
        <dbReference type="PIRSR" id="PIRSR000550-4"/>
    </source>
</evidence>
<dbReference type="PANTHER" id="PTHR24351">
    <property type="entry name" value="RIBOSOMAL PROTEIN S6 KINASE"/>
    <property type="match status" value="1"/>
</dbReference>
<keyword evidence="19" id="KW-0472">Membrane</keyword>
<keyword evidence="33" id="KW-1185">Reference proteome</keyword>
<dbReference type="InterPro" id="IPR000719">
    <property type="entry name" value="Prot_kinase_dom"/>
</dbReference>
<dbReference type="GO" id="GO:0005524">
    <property type="term" value="F:ATP binding"/>
    <property type="evidence" value="ECO:0007669"/>
    <property type="project" value="UniProtKB-KW"/>
</dbReference>
<accession>A0A8C8CL65</accession>
<feature type="domain" description="Protein kinase" evidence="29">
    <location>
        <begin position="248"/>
        <end position="548"/>
    </location>
</feature>
<keyword evidence="8" id="KW-0597">Phosphoprotein</keyword>
<dbReference type="CDD" id="cd20836">
    <property type="entry name" value="C1_cPKC_rpt2"/>
    <property type="match status" value="1"/>
</dbReference>
<dbReference type="InterPro" id="IPR046349">
    <property type="entry name" value="C1-like_sf"/>
</dbReference>
<keyword evidence="16" id="KW-0862">Zinc</keyword>
<dbReference type="FunFam" id="1.10.510.10:FF:000023">
    <property type="entry name" value="Protein kinase C"/>
    <property type="match status" value="1"/>
</dbReference>
<dbReference type="FunFam" id="3.30.60.20:FF:000031">
    <property type="entry name" value="Protein kinase C alpha"/>
    <property type="match status" value="1"/>
</dbReference>
<evidence type="ECO:0000256" key="9">
    <source>
        <dbReference type="ARBA" id="ARBA00022679"/>
    </source>
</evidence>
<dbReference type="PROSITE" id="PS00108">
    <property type="entry name" value="PROTEIN_KINASE_ST"/>
    <property type="match status" value="1"/>
</dbReference>
<keyword evidence="11 27" id="KW-0479">Metal-binding</keyword>
<dbReference type="SMART" id="SM00109">
    <property type="entry name" value="C1"/>
    <property type="match status" value="2"/>
</dbReference>
<dbReference type="SUPFAM" id="SSF57889">
    <property type="entry name" value="Cysteine-rich domain"/>
    <property type="match status" value="2"/>
</dbReference>
<proteinExistence type="inferred from homology"/>
<gene>
    <name evidence="32" type="primary">LOC112265049</name>
</gene>
<evidence type="ECO:0000256" key="23">
    <source>
        <dbReference type="PIRNR" id="PIRNR000550"/>
    </source>
</evidence>
<organism evidence="32 33">
    <name type="scientific">Oncorhynchus tshawytscha</name>
    <name type="common">Chinook salmon</name>
    <name type="synonym">Salmo tshawytscha</name>
    <dbReference type="NCBI Taxonomy" id="74940"/>
    <lineage>
        <taxon>Eukaryota</taxon>
        <taxon>Metazoa</taxon>
        <taxon>Chordata</taxon>
        <taxon>Craniata</taxon>
        <taxon>Vertebrata</taxon>
        <taxon>Euteleostomi</taxon>
        <taxon>Actinopterygii</taxon>
        <taxon>Neopterygii</taxon>
        <taxon>Teleostei</taxon>
        <taxon>Protacanthopterygii</taxon>
        <taxon>Salmoniformes</taxon>
        <taxon>Salmonidae</taxon>
        <taxon>Salmoninae</taxon>
        <taxon>Oncorhynchus</taxon>
    </lineage>
</organism>
<dbReference type="InterPro" id="IPR000961">
    <property type="entry name" value="AGC-kinase_C"/>
</dbReference>
<dbReference type="GO" id="GO:0004697">
    <property type="term" value="F:diacylglycerol-dependent serine/threonine kinase activity"/>
    <property type="evidence" value="ECO:0007669"/>
    <property type="project" value="UniProtKB-EC"/>
</dbReference>
<dbReference type="PROSITE" id="PS00479">
    <property type="entry name" value="ZF_DAG_PE_1"/>
    <property type="match status" value="2"/>
</dbReference>
<keyword evidence="15 23" id="KW-0418">Kinase</keyword>
<keyword evidence="13 23" id="KW-0547">Nucleotide-binding</keyword>
<comment type="subcellular location">
    <subcellularLocation>
        <location evidence="3">Cytoplasm</location>
    </subcellularLocation>
    <subcellularLocation>
        <location evidence="2">Membrane</location>
        <topology evidence="2">Peripheral membrane protein</topology>
    </subcellularLocation>
    <subcellularLocation>
        <location evidence="1">Nucleus</location>
    </subcellularLocation>
</comment>
<evidence type="ECO:0000256" key="6">
    <source>
        <dbReference type="ARBA" id="ARBA00022490"/>
    </source>
</evidence>
<keyword evidence="10" id="KW-0053">Apoptosis</keyword>
<sequence length="625" mass="71658">MADVTQFNEGTGDFAKGFARKGALRQKNVHEVKDHKFTARFFKQPTFCSHCTDFIWGFGKQGFQCQVCCFVVHKRCHEFVTFSCPGADKGPDTDDPRTKHKFKIHTYGSPTFCDHCGSLLYGLIHQGMKCDTCDMNVHNQCVMNVPSMCGTDHTERRGRLYLKCDITGDKLQVTVGEGRNLIPMDPNGSSDPYVKLKLIPDPKNETKKKTKTIRANLNPTWNESFIFKLKPTDKDRRLSVEVWDWDRTTRNDFMGSLSFGVSELIKSPVCGWYKMLNQEEGEYYNVPISEEDDGNEELRQKFEVILAEMKPTEELYAIKILKKDVVIQDDDVECTMIEKRVLAQQDKPPFLTSLHSCFQTVDRLYFVMEYVNGGDLMYHIQQAGKFKEPQAVFYAAEISVGLFFLHKKGIIYRDLKLDNVMLDSEGHIKIADFGMCKENIYEGVTTRTFCGTPDYIAPEIIAYQPYGLSVDWWAYGVLLYEMLAGQPPFDGEDEDELFQSIMEHNVSYPKQMSKEAVSICKGLMTKHPSKRLGCGSEGERDIREHAFFRRIDWERLQNREIQPPFKPKGCGKGAENFDKFFTRTQPQLTPPDQLVIANIDQADFSGFSFINPQFMHPSLVSLHTV</sequence>
<dbReference type="PROSITE" id="PS50011">
    <property type="entry name" value="PROTEIN_KINASE_DOM"/>
    <property type="match status" value="1"/>
</dbReference>
<dbReference type="Pfam" id="PF00069">
    <property type="entry name" value="Pkinase"/>
    <property type="match status" value="1"/>
</dbReference>
<evidence type="ECO:0000313" key="32">
    <source>
        <dbReference type="Ensembl" id="ENSOTSP00005013909.2"/>
    </source>
</evidence>
<dbReference type="GeneTree" id="ENSGT00940000156104"/>
<feature type="binding site" evidence="25">
    <location>
        <position position="193"/>
    </location>
    <ligand>
        <name>a 1,2-diacyl-sn-glycero-3-phospho-(1D-myo-inositol-4,5-bisphosphate)</name>
        <dbReference type="ChEBI" id="CHEBI:58456"/>
    </ligand>
</feature>
<feature type="domain" description="Phorbol-ester/DAG-type" evidence="30">
    <location>
        <begin position="34"/>
        <end position="84"/>
    </location>
</feature>
<dbReference type="GO" id="GO:0006915">
    <property type="term" value="P:apoptotic process"/>
    <property type="evidence" value="ECO:0007669"/>
    <property type="project" value="UniProtKB-KW"/>
</dbReference>
<keyword evidence="7 23" id="KW-0723">Serine/threonine-protein kinase</keyword>
<dbReference type="Pfam" id="PF00168">
    <property type="entry name" value="C2"/>
    <property type="match status" value="1"/>
</dbReference>
<dbReference type="PROSITE" id="PS51285">
    <property type="entry name" value="AGC_KINASE_CTER"/>
    <property type="match status" value="1"/>
</dbReference>
<comment type="catalytic activity">
    <reaction evidence="21 23">
        <text>L-threonyl-[protein] + ATP = O-phospho-L-threonyl-[protein] + ADP + H(+)</text>
        <dbReference type="Rhea" id="RHEA:46608"/>
        <dbReference type="Rhea" id="RHEA-COMP:11060"/>
        <dbReference type="Rhea" id="RHEA-COMP:11605"/>
        <dbReference type="ChEBI" id="CHEBI:15378"/>
        <dbReference type="ChEBI" id="CHEBI:30013"/>
        <dbReference type="ChEBI" id="CHEBI:30616"/>
        <dbReference type="ChEBI" id="CHEBI:61977"/>
        <dbReference type="ChEBI" id="CHEBI:456216"/>
        <dbReference type="EC" id="2.7.11.13"/>
    </reaction>
</comment>
<dbReference type="InterPro" id="IPR017892">
    <property type="entry name" value="Pkinase_C"/>
</dbReference>
<evidence type="ECO:0000256" key="5">
    <source>
        <dbReference type="ARBA" id="ARBA00012429"/>
    </source>
</evidence>
<dbReference type="SUPFAM" id="SSF49562">
    <property type="entry name" value="C2 domain (Calcium/lipid-binding domain, CaLB)"/>
    <property type="match status" value="1"/>
</dbReference>
<evidence type="ECO:0000256" key="26">
    <source>
        <dbReference type="PIRSR" id="PIRSR000550-3"/>
    </source>
</evidence>
<dbReference type="GO" id="GO:0016020">
    <property type="term" value="C:membrane"/>
    <property type="evidence" value="ECO:0007669"/>
    <property type="project" value="UniProtKB-SubCell"/>
</dbReference>
<keyword evidence="12" id="KW-0677">Repeat</keyword>
<evidence type="ECO:0000259" key="30">
    <source>
        <dbReference type="PROSITE" id="PS50081"/>
    </source>
</evidence>
<dbReference type="Ensembl" id="ENSOTST00005015176.2">
    <property type="protein sequence ID" value="ENSOTSP00005013909.2"/>
    <property type="gene ID" value="ENSOTSG00005005661.2"/>
</dbReference>
<dbReference type="GO" id="GO:0008270">
    <property type="term" value="F:zinc ion binding"/>
    <property type="evidence" value="ECO:0007669"/>
    <property type="project" value="UniProtKB-KW"/>
</dbReference>
<feature type="binding site" evidence="27">
    <location>
        <position position="244"/>
    </location>
    <ligand>
        <name>Ca(2+)</name>
        <dbReference type="ChEBI" id="CHEBI:29108"/>
        <label>1</label>
    </ligand>
</feature>
<dbReference type="FunFam" id="3.30.60.20:FF:000006">
    <property type="entry name" value="Protein kinase C"/>
    <property type="match status" value="1"/>
</dbReference>
<dbReference type="CDD" id="cd05587">
    <property type="entry name" value="STKc_cPKC"/>
    <property type="match status" value="1"/>
</dbReference>
<evidence type="ECO:0000256" key="14">
    <source>
        <dbReference type="ARBA" id="ARBA00022771"/>
    </source>
</evidence>
<dbReference type="Proteomes" id="UP000694402">
    <property type="component" value="Unassembled WGS sequence"/>
</dbReference>
<dbReference type="InterPro" id="IPR008271">
    <property type="entry name" value="Ser/Thr_kinase_AS"/>
</dbReference>
<keyword evidence="18 23" id="KW-0067">ATP-binding</keyword>
<feature type="binding site" evidence="26">
    <location>
        <position position="319"/>
    </location>
    <ligand>
        <name>ATP</name>
        <dbReference type="ChEBI" id="CHEBI:30616"/>
    </ligand>
</feature>
<keyword evidence="20" id="KW-0539">Nucleus</keyword>
<evidence type="ECO:0000313" key="33">
    <source>
        <dbReference type="Proteomes" id="UP000694402"/>
    </source>
</evidence>
<dbReference type="InterPro" id="IPR011009">
    <property type="entry name" value="Kinase-like_dom_sf"/>
</dbReference>
<dbReference type="InterPro" id="IPR035892">
    <property type="entry name" value="C2_domain_sf"/>
</dbReference>
<evidence type="ECO:0000256" key="10">
    <source>
        <dbReference type="ARBA" id="ARBA00022703"/>
    </source>
</evidence>
<dbReference type="InterPro" id="IPR020454">
    <property type="entry name" value="DAG/PE-bd"/>
</dbReference>
<dbReference type="PIRSF" id="PIRSF000550">
    <property type="entry name" value="PKC_alpha"/>
    <property type="match status" value="1"/>
</dbReference>
<feature type="binding site" evidence="27">
    <location>
        <position position="184"/>
    </location>
    <ligand>
        <name>Ca(2+)</name>
        <dbReference type="ChEBI" id="CHEBI:29108"/>
        <label>1</label>
    </ligand>
</feature>
<dbReference type="EC" id="2.7.11.13" evidence="5 23"/>
<dbReference type="SUPFAM" id="SSF56112">
    <property type="entry name" value="Protein kinase-like (PK-like)"/>
    <property type="match status" value="1"/>
</dbReference>
<evidence type="ECO:0000256" key="12">
    <source>
        <dbReference type="ARBA" id="ARBA00022737"/>
    </source>
</evidence>
<comment type="similarity">
    <text evidence="4 23">Belongs to the protein kinase superfamily. AGC Ser/Thr protein kinase family. PKC subfamily.</text>
</comment>
<feature type="domain" description="AGC-kinase C-terminal" evidence="31">
    <location>
        <begin position="549"/>
        <end position="619"/>
    </location>
</feature>